<protein>
    <submittedName>
        <fullName evidence="2">Predicted transcriptional regulator</fullName>
    </submittedName>
</protein>
<dbReference type="SMART" id="SM00530">
    <property type="entry name" value="HTH_XRE"/>
    <property type="match status" value="1"/>
</dbReference>
<evidence type="ECO:0000313" key="3">
    <source>
        <dbReference type="Proteomes" id="UP000294820"/>
    </source>
</evidence>
<gene>
    <name evidence="2" type="ORF">DAQ1742_03482</name>
</gene>
<name>A0A375AE59_9GAMM</name>
<dbReference type="SUPFAM" id="SSF47413">
    <property type="entry name" value="lambda repressor-like DNA-binding domains"/>
    <property type="match status" value="1"/>
</dbReference>
<sequence length="170" mass="18897">MSQDRNNNDNYADAQDVQATIRKLRQRMQERSVAQTYFQPSSVAVVTETADITKVRASKNSRPLDTSERRLAMQNVIRRMMFGEISQGNALKELRLNVLGLRQEAYATLVGVSRKTLSEIENGKGNYTADIINKVFKPFGLKMGLMPVSPSLLTEILSTAPTSGGQSDSR</sequence>
<evidence type="ECO:0000259" key="1">
    <source>
        <dbReference type="PROSITE" id="PS50943"/>
    </source>
</evidence>
<dbReference type="InterPro" id="IPR010982">
    <property type="entry name" value="Lambda_DNA-bd_dom_sf"/>
</dbReference>
<dbReference type="PROSITE" id="PS50943">
    <property type="entry name" value="HTH_CROC1"/>
    <property type="match status" value="1"/>
</dbReference>
<dbReference type="EMBL" id="LT615367">
    <property type="protein sequence ID" value="SLM64287.1"/>
    <property type="molecule type" value="Genomic_DNA"/>
</dbReference>
<organism evidence="2 3">
    <name type="scientific">Dickeya aquatica</name>
    <dbReference type="NCBI Taxonomy" id="1401087"/>
    <lineage>
        <taxon>Bacteria</taxon>
        <taxon>Pseudomonadati</taxon>
        <taxon>Pseudomonadota</taxon>
        <taxon>Gammaproteobacteria</taxon>
        <taxon>Enterobacterales</taxon>
        <taxon>Pectobacteriaceae</taxon>
        <taxon>Dickeya</taxon>
    </lineage>
</organism>
<feature type="domain" description="HTH cro/C1-type" evidence="1">
    <location>
        <begin position="91"/>
        <end position="146"/>
    </location>
</feature>
<proteinExistence type="predicted"/>
<keyword evidence="3" id="KW-1185">Reference proteome</keyword>
<dbReference type="Gene3D" id="1.10.260.40">
    <property type="entry name" value="lambda repressor-like DNA-binding domains"/>
    <property type="match status" value="1"/>
</dbReference>
<dbReference type="Pfam" id="PF01381">
    <property type="entry name" value="HTH_3"/>
    <property type="match status" value="1"/>
</dbReference>
<dbReference type="Proteomes" id="UP000294820">
    <property type="component" value="Chromosome 1"/>
</dbReference>
<reference evidence="2 3" key="1">
    <citation type="submission" date="2016-09" db="EMBL/GenBank/DDBJ databases">
        <authorList>
            <person name="Reverchon S."/>
            <person name="Nasser W."/>
            <person name="Leonard S."/>
            <person name="Brochier C."/>
            <person name="Duprey A."/>
        </authorList>
    </citation>
    <scope>NUCLEOTIDE SEQUENCE [LARGE SCALE GENOMIC DNA]</scope>
    <source>
        <strain evidence="2 3">174/2</strain>
    </source>
</reference>
<dbReference type="InterPro" id="IPR001387">
    <property type="entry name" value="Cro/C1-type_HTH"/>
</dbReference>
<evidence type="ECO:0000313" key="2">
    <source>
        <dbReference type="EMBL" id="SLM64287.1"/>
    </source>
</evidence>
<accession>A0A375AE59</accession>
<dbReference type="CDD" id="cd00093">
    <property type="entry name" value="HTH_XRE"/>
    <property type="match status" value="1"/>
</dbReference>
<dbReference type="KEGG" id="daq:DAQ1742_03482"/>
<dbReference type="RefSeq" id="WP_051124113.1">
    <property type="nucleotide sequence ID" value="NZ_LT615367.1"/>
</dbReference>
<dbReference type="AlphaFoldDB" id="A0A375AE59"/>
<dbReference type="GO" id="GO:0003677">
    <property type="term" value="F:DNA binding"/>
    <property type="evidence" value="ECO:0007669"/>
    <property type="project" value="InterPro"/>
</dbReference>